<reference evidence="2" key="2">
    <citation type="submission" date="2023-05" db="EMBL/GenBank/DDBJ databases">
        <authorList>
            <consortium name="Lawrence Berkeley National Laboratory"/>
            <person name="Steindorff A."/>
            <person name="Hensen N."/>
            <person name="Bonometti L."/>
            <person name="Westerberg I."/>
            <person name="Brannstrom I.O."/>
            <person name="Guillou S."/>
            <person name="Cros-Aarteil S."/>
            <person name="Calhoun S."/>
            <person name="Haridas S."/>
            <person name="Kuo A."/>
            <person name="Mondo S."/>
            <person name="Pangilinan J."/>
            <person name="Riley R."/>
            <person name="Labutti K."/>
            <person name="Andreopoulos B."/>
            <person name="Lipzen A."/>
            <person name="Chen C."/>
            <person name="Yanf M."/>
            <person name="Daum C."/>
            <person name="Ng V."/>
            <person name="Clum A."/>
            <person name="Ohm R."/>
            <person name="Martin F."/>
            <person name="Silar P."/>
            <person name="Natvig D."/>
            <person name="Lalanne C."/>
            <person name="Gautier V."/>
            <person name="Ament-Velasquez S.L."/>
            <person name="Kruys A."/>
            <person name="Hutchinson M.I."/>
            <person name="Powell A.J."/>
            <person name="Barry K."/>
            <person name="Miller A.N."/>
            <person name="Grigoriev I.V."/>
            <person name="Debuchy R."/>
            <person name="Gladieux P."/>
            <person name="Thoren M.H."/>
            <person name="Johannesson H."/>
        </authorList>
    </citation>
    <scope>NUCLEOTIDE SEQUENCE</scope>
    <source>
        <strain evidence="2">CBS 123565</strain>
    </source>
</reference>
<accession>A0AAN6UE69</accession>
<protein>
    <submittedName>
        <fullName evidence="2">Uncharacterized protein</fullName>
    </submittedName>
</protein>
<evidence type="ECO:0000313" key="3">
    <source>
        <dbReference type="Proteomes" id="UP001304895"/>
    </source>
</evidence>
<gene>
    <name evidence="2" type="ORF">BT67DRAFT_158226</name>
</gene>
<dbReference type="AlphaFoldDB" id="A0AAN6UE69"/>
<feature type="region of interest" description="Disordered" evidence="1">
    <location>
        <begin position="209"/>
        <end position="236"/>
    </location>
</feature>
<evidence type="ECO:0000313" key="2">
    <source>
        <dbReference type="EMBL" id="KAK4131353.1"/>
    </source>
</evidence>
<keyword evidence="3" id="KW-1185">Reference proteome</keyword>
<dbReference type="EMBL" id="MU853425">
    <property type="protein sequence ID" value="KAK4131353.1"/>
    <property type="molecule type" value="Genomic_DNA"/>
</dbReference>
<name>A0AAN6UE69_9PEZI</name>
<proteinExistence type="predicted"/>
<sequence>MASRVAASVRTLLCKVTPAPANLSERRAVLRVLKQHGEIDVFKRLHDPGSFVSIAGSHVVALTLIARSPLQFDYACEKGAQAANPVAGTAPTDSSAEPETPNKTFTIGIWEKPDYGHNTRIRESPIYGQWKESESLFQQTSLATPALRHSVPQSMAWRGLVDWESSGQLDGQVALPSFLSTKKDYVLARRTRQANKPVFRSLAEAYNTRDAKTEGQWGRNGRGDAQFSQQMKGRST</sequence>
<organism evidence="2 3">
    <name type="scientific">Trichocladium antarcticum</name>
    <dbReference type="NCBI Taxonomy" id="1450529"/>
    <lineage>
        <taxon>Eukaryota</taxon>
        <taxon>Fungi</taxon>
        <taxon>Dikarya</taxon>
        <taxon>Ascomycota</taxon>
        <taxon>Pezizomycotina</taxon>
        <taxon>Sordariomycetes</taxon>
        <taxon>Sordariomycetidae</taxon>
        <taxon>Sordariales</taxon>
        <taxon>Chaetomiaceae</taxon>
        <taxon>Trichocladium</taxon>
    </lineage>
</organism>
<dbReference type="Proteomes" id="UP001304895">
    <property type="component" value="Unassembled WGS sequence"/>
</dbReference>
<evidence type="ECO:0000256" key="1">
    <source>
        <dbReference type="SAM" id="MobiDB-lite"/>
    </source>
</evidence>
<comment type="caution">
    <text evidence="2">The sequence shown here is derived from an EMBL/GenBank/DDBJ whole genome shotgun (WGS) entry which is preliminary data.</text>
</comment>
<reference evidence="2" key="1">
    <citation type="journal article" date="2023" name="Mol. Phylogenet. Evol.">
        <title>Genome-scale phylogeny and comparative genomics of the fungal order Sordariales.</title>
        <authorList>
            <person name="Hensen N."/>
            <person name="Bonometti L."/>
            <person name="Westerberg I."/>
            <person name="Brannstrom I.O."/>
            <person name="Guillou S."/>
            <person name="Cros-Aarteil S."/>
            <person name="Calhoun S."/>
            <person name="Haridas S."/>
            <person name="Kuo A."/>
            <person name="Mondo S."/>
            <person name="Pangilinan J."/>
            <person name="Riley R."/>
            <person name="LaButti K."/>
            <person name="Andreopoulos B."/>
            <person name="Lipzen A."/>
            <person name="Chen C."/>
            <person name="Yan M."/>
            <person name="Daum C."/>
            <person name="Ng V."/>
            <person name="Clum A."/>
            <person name="Steindorff A."/>
            <person name="Ohm R.A."/>
            <person name="Martin F."/>
            <person name="Silar P."/>
            <person name="Natvig D.O."/>
            <person name="Lalanne C."/>
            <person name="Gautier V."/>
            <person name="Ament-Velasquez S.L."/>
            <person name="Kruys A."/>
            <person name="Hutchinson M.I."/>
            <person name="Powell A.J."/>
            <person name="Barry K."/>
            <person name="Miller A.N."/>
            <person name="Grigoriev I.V."/>
            <person name="Debuchy R."/>
            <person name="Gladieux P."/>
            <person name="Hiltunen Thoren M."/>
            <person name="Johannesson H."/>
        </authorList>
    </citation>
    <scope>NUCLEOTIDE SEQUENCE</scope>
    <source>
        <strain evidence="2">CBS 123565</strain>
    </source>
</reference>
<feature type="compositionally biased region" description="Polar residues" evidence="1">
    <location>
        <begin position="226"/>
        <end position="236"/>
    </location>
</feature>